<evidence type="ECO:0000256" key="3">
    <source>
        <dbReference type="ARBA" id="ARBA00020263"/>
    </source>
</evidence>
<dbReference type="InterPro" id="IPR027417">
    <property type="entry name" value="P-loop_NTPase"/>
</dbReference>
<keyword evidence="6" id="KW-1185">Reference proteome</keyword>
<evidence type="ECO:0000313" key="5">
    <source>
        <dbReference type="EMBL" id="PIO15539.1"/>
    </source>
</evidence>
<dbReference type="PANTHER" id="PTHR16184">
    <property type="entry name" value="ELONGATOR COMPLEX PROTEIN 6"/>
    <property type="match status" value="1"/>
</dbReference>
<dbReference type="GO" id="GO:0002098">
    <property type="term" value="P:tRNA wobble uridine modification"/>
    <property type="evidence" value="ECO:0007669"/>
    <property type="project" value="InterPro"/>
</dbReference>
<dbReference type="PANTHER" id="PTHR16184:SF6">
    <property type="entry name" value="ELONGATOR COMPLEX PROTEIN 6"/>
    <property type="match status" value="1"/>
</dbReference>
<evidence type="ECO:0000256" key="1">
    <source>
        <dbReference type="ARBA" id="ARBA00005043"/>
    </source>
</evidence>
<reference evidence="6" key="1">
    <citation type="journal article" date="2017" name="Nat. Commun.">
        <title>The North American bullfrog draft genome provides insight into hormonal regulation of long noncoding RNA.</title>
        <authorList>
            <person name="Hammond S.A."/>
            <person name="Warren R.L."/>
            <person name="Vandervalk B.P."/>
            <person name="Kucuk E."/>
            <person name="Khan H."/>
            <person name="Gibb E.A."/>
            <person name="Pandoh P."/>
            <person name="Kirk H."/>
            <person name="Zhao Y."/>
            <person name="Jones M."/>
            <person name="Mungall A.J."/>
            <person name="Coope R."/>
            <person name="Pleasance S."/>
            <person name="Moore R.A."/>
            <person name="Holt R.A."/>
            <person name="Round J.M."/>
            <person name="Ohora S."/>
            <person name="Walle B.V."/>
            <person name="Veldhoen N."/>
            <person name="Helbing C.C."/>
            <person name="Birol I."/>
        </authorList>
    </citation>
    <scope>NUCLEOTIDE SEQUENCE [LARGE SCALE GENOMIC DNA]</scope>
</reference>
<dbReference type="OrthoDB" id="9995306at2759"/>
<feature type="non-terminal residue" evidence="5">
    <location>
        <position position="1"/>
    </location>
</feature>
<dbReference type="CDD" id="cd19495">
    <property type="entry name" value="Elp6"/>
    <property type="match status" value="1"/>
</dbReference>
<comment type="pathway">
    <text evidence="1">tRNA modification; 5-methoxycarbonylmethyl-2-thiouridine-tRNA biosynthesis.</text>
</comment>
<dbReference type="InterPro" id="IPR018627">
    <property type="entry name" value="ELP6"/>
</dbReference>
<dbReference type="UniPathway" id="UPA00988"/>
<protein>
    <recommendedName>
        <fullName evidence="3">Elongator complex protein 6</fullName>
    </recommendedName>
    <alternativeName>
        <fullName evidence="4">Protein TMEM103</fullName>
    </alternativeName>
</protein>
<comment type="similarity">
    <text evidence="2">Belongs to the ELP6 family.</text>
</comment>
<dbReference type="Proteomes" id="UP000228934">
    <property type="component" value="Unassembled WGS sequence"/>
</dbReference>
<gene>
    <name evidence="5" type="ORF">AB205_0067960</name>
</gene>
<accession>A0A2G9QIV2</accession>
<dbReference type="EMBL" id="KV974958">
    <property type="protein sequence ID" value="PIO15539.1"/>
    <property type="molecule type" value="Genomic_DNA"/>
</dbReference>
<sequence>NSPLISFSPLPRSFSSQGVNLVSARDEGQLVFLEGLKSYTSLLFSQTPEADSHNPLRFLRTGADLRPLYDFIYGALAPSAGEEWKSPALIVDDVSLLISLGVTPLQILDFIHYCRAGICHQLQGDVVCLVHREEEDEDGEVLLRALCHQSGLILQAEGLTTGFCKDVHGQLTITHQQHQDRSTIYQYKIQDKNVSFFAPGLSAAVL</sequence>
<evidence type="ECO:0000313" key="6">
    <source>
        <dbReference type="Proteomes" id="UP000228934"/>
    </source>
</evidence>
<dbReference type="GO" id="GO:0033588">
    <property type="term" value="C:elongator holoenzyme complex"/>
    <property type="evidence" value="ECO:0007669"/>
    <property type="project" value="InterPro"/>
</dbReference>
<name>A0A2G9QIV2_AQUCT</name>
<dbReference type="AlphaFoldDB" id="A0A2G9QIV2"/>
<dbReference type="Pfam" id="PF09807">
    <property type="entry name" value="ELP6"/>
    <property type="match status" value="1"/>
</dbReference>
<proteinExistence type="inferred from homology"/>
<evidence type="ECO:0000256" key="4">
    <source>
        <dbReference type="ARBA" id="ARBA00045027"/>
    </source>
</evidence>
<evidence type="ECO:0000256" key="2">
    <source>
        <dbReference type="ARBA" id="ARBA00008837"/>
    </source>
</evidence>
<dbReference type="Gene3D" id="3.40.50.300">
    <property type="entry name" value="P-loop containing nucleotide triphosphate hydrolases"/>
    <property type="match status" value="1"/>
</dbReference>
<organism evidence="5 6">
    <name type="scientific">Aquarana catesbeiana</name>
    <name type="common">American bullfrog</name>
    <name type="synonym">Rana catesbeiana</name>
    <dbReference type="NCBI Taxonomy" id="8400"/>
    <lineage>
        <taxon>Eukaryota</taxon>
        <taxon>Metazoa</taxon>
        <taxon>Chordata</taxon>
        <taxon>Craniata</taxon>
        <taxon>Vertebrata</taxon>
        <taxon>Euteleostomi</taxon>
        <taxon>Amphibia</taxon>
        <taxon>Batrachia</taxon>
        <taxon>Anura</taxon>
        <taxon>Neobatrachia</taxon>
        <taxon>Ranoidea</taxon>
        <taxon>Ranidae</taxon>
        <taxon>Aquarana</taxon>
    </lineage>
</organism>